<dbReference type="RefSeq" id="XP_021803075.1">
    <property type="nucleotide sequence ID" value="XM_021947383.1"/>
</dbReference>
<dbReference type="GeneID" id="110747199"/>
<evidence type="ECO:0000313" key="6">
    <source>
        <dbReference type="RefSeq" id="XP_021803078.1"/>
    </source>
</evidence>
<evidence type="ECO:0000313" key="2">
    <source>
        <dbReference type="Proteomes" id="UP000515124"/>
    </source>
</evidence>
<accession>A0A6P5RPV9</accession>
<feature type="region of interest" description="Disordered" evidence="1">
    <location>
        <begin position="38"/>
        <end position="88"/>
    </location>
</feature>
<evidence type="ECO:0000256" key="1">
    <source>
        <dbReference type="SAM" id="MobiDB-lite"/>
    </source>
</evidence>
<dbReference type="PANTHER" id="PTHR33499">
    <property type="entry name" value="OS12G0282400 PROTEIN-RELATED"/>
    <property type="match status" value="1"/>
</dbReference>
<dbReference type="Proteomes" id="UP000515124">
    <property type="component" value="Unplaced"/>
</dbReference>
<gene>
    <name evidence="3 4 5 6" type="primary">LOC110747199</name>
</gene>
<dbReference type="KEGG" id="pavi:110747199"/>
<dbReference type="RefSeq" id="XP_021803078.1">
    <property type="nucleotide sequence ID" value="XM_021947386.1"/>
</dbReference>
<proteinExistence type="predicted"/>
<organism evidence="2 4">
    <name type="scientific">Prunus avium</name>
    <name type="common">Cherry</name>
    <name type="synonym">Cerasus avium</name>
    <dbReference type="NCBI Taxonomy" id="42229"/>
    <lineage>
        <taxon>Eukaryota</taxon>
        <taxon>Viridiplantae</taxon>
        <taxon>Streptophyta</taxon>
        <taxon>Embryophyta</taxon>
        <taxon>Tracheophyta</taxon>
        <taxon>Spermatophyta</taxon>
        <taxon>Magnoliopsida</taxon>
        <taxon>eudicotyledons</taxon>
        <taxon>Gunneridae</taxon>
        <taxon>Pentapetalae</taxon>
        <taxon>rosids</taxon>
        <taxon>fabids</taxon>
        <taxon>Rosales</taxon>
        <taxon>Rosaceae</taxon>
        <taxon>Amygdaloideae</taxon>
        <taxon>Amygdaleae</taxon>
        <taxon>Prunus</taxon>
    </lineage>
</organism>
<evidence type="ECO:0000313" key="3">
    <source>
        <dbReference type="RefSeq" id="XP_021803075.1"/>
    </source>
</evidence>
<dbReference type="AlphaFoldDB" id="A0A6P5RPV9"/>
<keyword evidence="2" id="KW-1185">Reference proteome</keyword>
<sequence>MVLRSQTLSRNLGFVSPSSFRKPSHACTLKMLSKKAVSLGNTNNKRKQTAFSASTEGSRQQDDVTSSRVKKTSTQQPPQPRELSQESTLTQRFPLFASAGGSRQQDDGTSSHAKKTRGITVGAGTCDVVKKSKKLIPIRLDPSQNLVASVEAQYLFVSEIGLITRNKAPLNVLGWKKVTLETKRDMAIALQFKFEVDLTDPAMWKFIDDHMNSTYNDWRAKLHKHYKEYASDPEVARATPPLERSLVLKGL</sequence>
<dbReference type="PANTHER" id="PTHR33499:SF11">
    <property type="entry name" value="NO APICAL MERISTEM-ASSOCIATED C-TERMINAL DOMAIN-CONTAINING PROTEIN"/>
    <property type="match status" value="1"/>
</dbReference>
<protein>
    <submittedName>
        <fullName evidence="3 4">Uncharacterized protein LOC110747199</fullName>
    </submittedName>
</protein>
<evidence type="ECO:0000313" key="5">
    <source>
        <dbReference type="RefSeq" id="XP_021803077.1"/>
    </source>
</evidence>
<dbReference type="RefSeq" id="XP_021803076.1">
    <property type="nucleotide sequence ID" value="XM_021947384.1"/>
</dbReference>
<dbReference type="RefSeq" id="XP_021803077.1">
    <property type="nucleotide sequence ID" value="XM_021947385.1"/>
</dbReference>
<feature type="compositionally biased region" description="Polar residues" evidence="1">
    <location>
        <begin position="39"/>
        <end position="76"/>
    </location>
</feature>
<name>A0A6P5RPV9_PRUAV</name>
<evidence type="ECO:0000313" key="4">
    <source>
        <dbReference type="RefSeq" id="XP_021803076.1"/>
    </source>
</evidence>
<reference evidence="3 4" key="1">
    <citation type="submission" date="2025-04" db="UniProtKB">
        <authorList>
            <consortium name="RefSeq"/>
        </authorList>
    </citation>
    <scope>IDENTIFICATION</scope>
</reference>